<protein>
    <submittedName>
        <fullName evidence="5">DNA-binding response regulator</fullName>
    </submittedName>
</protein>
<dbReference type="CDD" id="cd06170">
    <property type="entry name" value="LuxR_C_like"/>
    <property type="match status" value="1"/>
</dbReference>
<dbReference type="PROSITE" id="PS50110">
    <property type="entry name" value="RESPONSE_REGULATORY"/>
    <property type="match status" value="1"/>
</dbReference>
<dbReference type="Proteomes" id="UP000249590">
    <property type="component" value="Unassembled WGS sequence"/>
</dbReference>
<evidence type="ECO:0000256" key="1">
    <source>
        <dbReference type="ARBA" id="ARBA00023125"/>
    </source>
</evidence>
<dbReference type="InterPro" id="IPR016032">
    <property type="entry name" value="Sig_transdc_resp-reg_C-effctor"/>
</dbReference>
<dbReference type="EMBL" id="QHHQ01000007">
    <property type="protein sequence ID" value="RAH98461.1"/>
    <property type="molecule type" value="Genomic_DNA"/>
</dbReference>
<gene>
    <name evidence="5" type="ORF">DLJ53_26935</name>
</gene>
<comment type="caution">
    <text evidence="2">Lacks conserved residue(s) required for the propagation of feature annotation.</text>
</comment>
<dbReference type="OrthoDB" id="9810375at2"/>
<evidence type="ECO:0000313" key="5">
    <source>
        <dbReference type="EMBL" id="RAH98461.1"/>
    </source>
</evidence>
<proteinExistence type="predicted"/>
<dbReference type="Gene3D" id="3.40.50.2300">
    <property type="match status" value="1"/>
</dbReference>
<dbReference type="PANTHER" id="PTHR45566:SF2">
    <property type="entry name" value="NARL SUBFAMILY"/>
    <property type="match status" value="1"/>
</dbReference>
<dbReference type="GO" id="GO:0003677">
    <property type="term" value="F:DNA binding"/>
    <property type="evidence" value="ECO:0007669"/>
    <property type="project" value="UniProtKB-KW"/>
</dbReference>
<dbReference type="InterPro" id="IPR051015">
    <property type="entry name" value="EvgA-like"/>
</dbReference>
<dbReference type="SUPFAM" id="SSF52172">
    <property type="entry name" value="CheY-like"/>
    <property type="match status" value="1"/>
</dbReference>
<dbReference type="PRINTS" id="PR00038">
    <property type="entry name" value="HTHLUXR"/>
</dbReference>
<dbReference type="PROSITE" id="PS50043">
    <property type="entry name" value="HTH_LUXR_2"/>
    <property type="match status" value="1"/>
</dbReference>
<dbReference type="Pfam" id="PF00196">
    <property type="entry name" value="GerE"/>
    <property type="match status" value="1"/>
</dbReference>
<evidence type="ECO:0000256" key="2">
    <source>
        <dbReference type="PROSITE-ProRule" id="PRU00169"/>
    </source>
</evidence>
<dbReference type="InterPro" id="IPR011006">
    <property type="entry name" value="CheY-like_superfamily"/>
</dbReference>
<dbReference type="PANTHER" id="PTHR45566">
    <property type="entry name" value="HTH-TYPE TRANSCRIPTIONAL REGULATOR YHJB-RELATED"/>
    <property type="match status" value="1"/>
</dbReference>
<keyword evidence="1 5" id="KW-0238">DNA-binding</keyword>
<keyword evidence="6" id="KW-1185">Reference proteome</keyword>
<feature type="domain" description="HTH luxR-type" evidence="3">
    <location>
        <begin position="136"/>
        <end position="201"/>
    </location>
</feature>
<organism evidence="5 6">
    <name type="scientific">Acuticoccus sediminis</name>
    <dbReference type="NCBI Taxonomy" id="2184697"/>
    <lineage>
        <taxon>Bacteria</taxon>
        <taxon>Pseudomonadati</taxon>
        <taxon>Pseudomonadota</taxon>
        <taxon>Alphaproteobacteria</taxon>
        <taxon>Hyphomicrobiales</taxon>
        <taxon>Amorphaceae</taxon>
        <taxon>Acuticoccus</taxon>
    </lineage>
</organism>
<name>A0A8B2NH55_9HYPH</name>
<evidence type="ECO:0000313" key="6">
    <source>
        <dbReference type="Proteomes" id="UP000249590"/>
    </source>
</evidence>
<dbReference type="InterPro" id="IPR001789">
    <property type="entry name" value="Sig_transdc_resp-reg_receiver"/>
</dbReference>
<evidence type="ECO:0000259" key="3">
    <source>
        <dbReference type="PROSITE" id="PS50043"/>
    </source>
</evidence>
<feature type="domain" description="Response regulatory" evidence="4">
    <location>
        <begin position="1"/>
        <end position="111"/>
    </location>
</feature>
<accession>A0A8B2NH55</accession>
<dbReference type="InterPro" id="IPR000792">
    <property type="entry name" value="Tscrpt_reg_LuxR_C"/>
</dbReference>
<dbReference type="GO" id="GO:0006355">
    <property type="term" value="P:regulation of DNA-templated transcription"/>
    <property type="evidence" value="ECO:0007669"/>
    <property type="project" value="InterPro"/>
</dbReference>
<dbReference type="GO" id="GO:0000160">
    <property type="term" value="P:phosphorelay signal transduction system"/>
    <property type="evidence" value="ECO:0007669"/>
    <property type="project" value="InterPro"/>
</dbReference>
<dbReference type="PROSITE" id="PS00622">
    <property type="entry name" value="HTH_LUXR_1"/>
    <property type="match status" value="1"/>
</dbReference>
<evidence type="ECO:0000259" key="4">
    <source>
        <dbReference type="PROSITE" id="PS50110"/>
    </source>
</evidence>
<comment type="caution">
    <text evidence="5">The sequence shown here is derived from an EMBL/GenBank/DDBJ whole genome shotgun (WGS) entry which is preliminary data.</text>
</comment>
<dbReference type="SMART" id="SM00421">
    <property type="entry name" value="HTH_LUXR"/>
    <property type="match status" value="1"/>
</dbReference>
<reference evidence="5 6" key="1">
    <citation type="submission" date="2018-05" db="EMBL/GenBank/DDBJ databases">
        <title>Acuticoccus sediminis sp. nov., isolated from deep-sea sediment of Indian Ocean.</title>
        <authorList>
            <person name="Liu X."/>
            <person name="Lai Q."/>
            <person name="Du Y."/>
            <person name="Sun F."/>
            <person name="Zhang X."/>
            <person name="Wang S."/>
            <person name="Shao Z."/>
        </authorList>
    </citation>
    <scope>NUCLEOTIDE SEQUENCE [LARGE SCALE GENOMIC DNA]</scope>
    <source>
        <strain evidence="5 6">PTG4-2</strain>
    </source>
</reference>
<sequence>MRQCVVRSLEAICPSSVIEQYASSEEWLASTKSAEPAHVVIYNISESIASASSTKEHLRGFIAAAEPSKVIVLSRSDDVSCVLDAIECGAVSYISLGSNLDELLEALRIAASGSIFVQRKSLLALRSLVKPQTDGRPRLDNFFTERQLAVARALRRGLANKTIAYELNLCESTVKVHIRNIMRKLKATNRTQAAFKLNAFSDTENDSE</sequence>
<dbReference type="SUPFAM" id="SSF46894">
    <property type="entry name" value="C-terminal effector domain of the bipartite response regulators"/>
    <property type="match status" value="1"/>
</dbReference>
<dbReference type="AlphaFoldDB" id="A0A8B2NH55"/>